<gene>
    <name evidence="1" type="ORF">B0T24DRAFT_600801</name>
</gene>
<dbReference type="AlphaFoldDB" id="A0AAE0NIV9"/>
<reference evidence="1" key="2">
    <citation type="submission" date="2023-06" db="EMBL/GenBank/DDBJ databases">
        <authorList>
            <consortium name="Lawrence Berkeley National Laboratory"/>
            <person name="Haridas S."/>
            <person name="Hensen N."/>
            <person name="Bonometti L."/>
            <person name="Westerberg I."/>
            <person name="Brannstrom I.O."/>
            <person name="Guillou S."/>
            <person name="Cros-Aarteil S."/>
            <person name="Calhoun S."/>
            <person name="Kuo A."/>
            <person name="Mondo S."/>
            <person name="Pangilinan J."/>
            <person name="Riley R."/>
            <person name="Labutti K."/>
            <person name="Andreopoulos B."/>
            <person name="Lipzen A."/>
            <person name="Chen C."/>
            <person name="Yanf M."/>
            <person name="Daum C."/>
            <person name="Ng V."/>
            <person name="Clum A."/>
            <person name="Steindorff A."/>
            <person name="Ohm R."/>
            <person name="Martin F."/>
            <person name="Silar P."/>
            <person name="Natvig D."/>
            <person name="Lalanne C."/>
            <person name="Gautier V."/>
            <person name="Ament-Velasquez S.L."/>
            <person name="Kruys A."/>
            <person name="Hutchinson M.I."/>
            <person name="Powell A.J."/>
            <person name="Barry K."/>
            <person name="Miller A.N."/>
            <person name="Grigoriev I.V."/>
            <person name="Debuchy R."/>
            <person name="Gladieux P."/>
            <person name="Thoren M.H."/>
            <person name="Johannesson H."/>
        </authorList>
    </citation>
    <scope>NUCLEOTIDE SEQUENCE</scope>
    <source>
        <strain evidence="1">CBS 958.72</strain>
    </source>
</reference>
<name>A0AAE0NIV9_9PEZI</name>
<keyword evidence="2" id="KW-1185">Reference proteome</keyword>
<dbReference type="Proteomes" id="UP001287356">
    <property type="component" value="Unassembled WGS sequence"/>
</dbReference>
<organism evidence="1 2">
    <name type="scientific">Lasiosphaeria ovina</name>
    <dbReference type="NCBI Taxonomy" id="92902"/>
    <lineage>
        <taxon>Eukaryota</taxon>
        <taxon>Fungi</taxon>
        <taxon>Dikarya</taxon>
        <taxon>Ascomycota</taxon>
        <taxon>Pezizomycotina</taxon>
        <taxon>Sordariomycetes</taxon>
        <taxon>Sordariomycetidae</taxon>
        <taxon>Sordariales</taxon>
        <taxon>Lasiosphaeriaceae</taxon>
        <taxon>Lasiosphaeria</taxon>
    </lineage>
</organism>
<comment type="caution">
    <text evidence="1">The sequence shown here is derived from an EMBL/GenBank/DDBJ whole genome shotgun (WGS) entry which is preliminary data.</text>
</comment>
<sequence length="205" mass="21475">MALACPSLTTSTSFALPSRKNLITSPCRSLRAAMASSCSVLSAVLSSWRPSRSASRLLVSSVISSSCRSLSARRSRFSEARSPLSFTTTVECSSASLVCCCSACSSLSRSDWVVSRSTVSSRVLVASASCTCNSLTRLSCSALSCRRAFCSAASFCFESTVFFLCCSTALRSCSSARAAASRAAFSSLVFSSRSSTRAFSLLSSS</sequence>
<proteinExistence type="predicted"/>
<reference evidence="1" key="1">
    <citation type="journal article" date="2023" name="Mol. Phylogenet. Evol.">
        <title>Genome-scale phylogeny and comparative genomics of the fungal order Sordariales.</title>
        <authorList>
            <person name="Hensen N."/>
            <person name="Bonometti L."/>
            <person name="Westerberg I."/>
            <person name="Brannstrom I.O."/>
            <person name="Guillou S."/>
            <person name="Cros-Aarteil S."/>
            <person name="Calhoun S."/>
            <person name="Haridas S."/>
            <person name="Kuo A."/>
            <person name="Mondo S."/>
            <person name="Pangilinan J."/>
            <person name="Riley R."/>
            <person name="LaButti K."/>
            <person name="Andreopoulos B."/>
            <person name="Lipzen A."/>
            <person name="Chen C."/>
            <person name="Yan M."/>
            <person name="Daum C."/>
            <person name="Ng V."/>
            <person name="Clum A."/>
            <person name="Steindorff A."/>
            <person name="Ohm R.A."/>
            <person name="Martin F."/>
            <person name="Silar P."/>
            <person name="Natvig D.O."/>
            <person name="Lalanne C."/>
            <person name="Gautier V."/>
            <person name="Ament-Velasquez S.L."/>
            <person name="Kruys A."/>
            <person name="Hutchinson M.I."/>
            <person name="Powell A.J."/>
            <person name="Barry K."/>
            <person name="Miller A.N."/>
            <person name="Grigoriev I.V."/>
            <person name="Debuchy R."/>
            <person name="Gladieux P."/>
            <person name="Hiltunen Thoren M."/>
            <person name="Johannesson H."/>
        </authorList>
    </citation>
    <scope>NUCLEOTIDE SEQUENCE</scope>
    <source>
        <strain evidence="1">CBS 958.72</strain>
    </source>
</reference>
<evidence type="ECO:0000313" key="1">
    <source>
        <dbReference type="EMBL" id="KAK3382244.1"/>
    </source>
</evidence>
<dbReference type="EMBL" id="JAULSN010000001">
    <property type="protein sequence ID" value="KAK3382244.1"/>
    <property type="molecule type" value="Genomic_DNA"/>
</dbReference>
<evidence type="ECO:0000313" key="2">
    <source>
        <dbReference type="Proteomes" id="UP001287356"/>
    </source>
</evidence>
<protein>
    <submittedName>
        <fullName evidence="1">Uncharacterized protein</fullName>
    </submittedName>
</protein>
<accession>A0AAE0NIV9</accession>